<feature type="compositionally biased region" description="Basic and acidic residues" evidence="1">
    <location>
        <begin position="64"/>
        <end position="74"/>
    </location>
</feature>
<dbReference type="EMBL" id="CP015878">
    <property type="protein sequence ID" value="ANI16363.1"/>
    <property type="molecule type" value="Genomic_DNA"/>
</dbReference>
<reference evidence="2 3" key="1">
    <citation type="submission" date="2016-05" db="EMBL/GenBank/DDBJ databases">
        <title>Genome Sequence of Pseudomonas citronellolis Strain SJTE-3, an Estrogens and Persistent Organic Pollutants degradation strain.</title>
        <authorList>
            <person name="Liang R."/>
        </authorList>
    </citation>
    <scope>NUCLEOTIDE SEQUENCE [LARGE SCALE GENOMIC DNA]</scope>
    <source>
        <strain evidence="2 3">SJTE-3</strain>
    </source>
</reference>
<dbReference type="AlphaFoldDB" id="A0A1A9KH98"/>
<proteinExistence type="predicted"/>
<protein>
    <submittedName>
        <fullName evidence="2">Uncharacterized protein</fullName>
    </submittedName>
</protein>
<evidence type="ECO:0000313" key="3">
    <source>
        <dbReference type="Proteomes" id="UP000077748"/>
    </source>
</evidence>
<gene>
    <name evidence="2" type="ORF">A9C11_21370</name>
</gene>
<evidence type="ECO:0000313" key="2">
    <source>
        <dbReference type="EMBL" id="ANI16363.1"/>
    </source>
</evidence>
<dbReference type="Proteomes" id="UP000077748">
    <property type="component" value="Chromosome"/>
</dbReference>
<feature type="compositionally biased region" description="Basic and acidic residues" evidence="1">
    <location>
        <begin position="21"/>
        <end position="36"/>
    </location>
</feature>
<sequence>MSADDFRAAAYPFDRSWAPEPDWKPSSDWHTDRSWAPDKGWSRFTEPPKRRQDNGGASFVAWEPKPERVPEADRPAPGLFKRPAKLEPGFHIVQRSMSFEQLLAHLFPEKAHSYLISRLKALNPTHAQGFKAGEIFVIGDLLNPTACLREEAELMAAAAQVRTALEPLSEEEADFMVRHQAEIANILGGAGTSLGLTKDVLDKGLRQIGETLRDIEYLHQTEFATHGHLRSHNFFVSRRQLLTHLDSQLKATFMNKQLNLGHHPLLHRDLGISTRSLVHHWSRSGAPGQIPGYATHIEEVAKAARYLKYGGYIGIGFGATASALKVQEVCRAGDTEQCKKVRFTETGGFVGGLTGGAAAGWLLSGGTAGSVCTALGIAGGVGGVVCGLVVVGAASYAGGKGGEWAGEIAGEKIYERSRP</sequence>
<accession>A0A1A9KH98</accession>
<feature type="region of interest" description="Disordered" evidence="1">
    <location>
        <begin position="15"/>
        <end position="80"/>
    </location>
</feature>
<name>A0A1A9KH98_9PSED</name>
<organism evidence="2 3">
    <name type="scientific">Pseudomonas citronellolis</name>
    <dbReference type="NCBI Taxonomy" id="53408"/>
    <lineage>
        <taxon>Bacteria</taxon>
        <taxon>Pseudomonadati</taxon>
        <taxon>Pseudomonadota</taxon>
        <taxon>Gammaproteobacteria</taxon>
        <taxon>Pseudomonadales</taxon>
        <taxon>Pseudomonadaceae</taxon>
        <taxon>Pseudomonas</taxon>
    </lineage>
</organism>
<evidence type="ECO:0000256" key="1">
    <source>
        <dbReference type="SAM" id="MobiDB-lite"/>
    </source>
</evidence>